<dbReference type="RefSeq" id="WP_212527003.1">
    <property type="nucleotide sequence ID" value="NZ_JAGSOG010000011.1"/>
</dbReference>
<evidence type="ECO:0000313" key="2">
    <source>
        <dbReference type="Proteomes" id="UP000675781"/>
    </source>
</evidence>
<protein>
    <submittedName>
        <fullName evidence="1">Uncharacterized protein</fullName>
    </submittedName>
</protein>
<evidence type="ECO:0000313" key="1">
    <source>
        <dbReference type="EMBL" id="MBR7832478.1"/>
    </source>
</evidence>
<name>A0A941EKD5_9ACTN</name>
<sequence length="119" mass="11766">MNSLSPSAGIWAGLSASGTSPTFSLPTAAVPGGQVAAACVVTGVSGTGTPTLQVFLDVSDASGNWWPVVSLNPQTAAGAQSAAGNLLQATPNAIGQYRLRWTISGTSPVFNVMAAAFGS</sequence>
<keyword evidence="2" id="KW-1185">Reference proteome</keyword>
<dbReference type="EMBL" id="JAGSOG010000011">
    <property type="protein sequence ID" value="MBR7832478.1"/>
    <property type="molecule type" value="Genomic_DNA"/>
</dbReference>
<dbReference type="Proteomes" id="UP000675781">
    <property type="component" value="Unassembled WGS sequence"/>
</dbReference>
<proteinExistence type="predicted"/>
<organism evidence="1 2">
    <name type="scientific">Actinospica durhamensis</name>
    <dbReference type="NCBI Taxonomy" id="1508375"/>
    <lineage>
        <taxon>Bacteria</taxon>
        <taxon>Bacillati</taxon>
        <taxon>Actinomycetota</taxon>
        <taxon>Actinomycetes</taxon>
        <taxon>Catenulisporales</taxon>
        <taxon>Actinospicaceae</taxon>
        <taxon>Actinospica</taxon>
    </lineage>
</organism>
<dbReference type="AlphaFoldDB" id="A0A941EKD5"/>
<reference evidence="1" key="1">
    <citation type="submission" date="2021-04" db="EMBL/GenBank/DDBJ databases">
        <title>Genome based classification of Actinospica acidithermotolerans sp. nov., an actinobacterium isolated from an Indonesian hot spring.</title>
        <authorList>
            <person name="Kusuma A.B."/>
            <person name="Putra K.E."/>
            <person name="Nafisah S."/>
            <person name="Loh J."/>
            <person name="Nouioui I."/>
            <person name="Goodfellow M."/>
        </authorList>
    </citation>
    <scope>NUCLEOTIDE SEQUENCE</scope>
    <source>
        <strain evidence="1">CSCA 57</strain>
    </source>
</reference>
<comment type="caution">
    <text evidence="1">The sequence shown here is derived from an EMBL/GenBank/DDBJ whole genome shotgun (WGS) entry which is preliminary data.</text>
</comment>
<accession>A0A941EKD5</accession>
<gene>
    <name evidence="1" type="ORF">KDL01_04370</name>
</gene>